<comment type="caution">
    <text evidence="2">The sequence shown here is derived from an EMBL/GenBank/DDBJ whole genome shotgun (WGS) entry which is preliminary data.</text>
</comment>
<sequence length="462" mass="45771">MMHFWTRRPEAGRALRALALLALATTSLGASAQALRTWVSGVGDDANPCARTAPCRTFGAALARTASGGEIDVLDAGAFDFLYGNNGTADTVTYQPLVIDKPVTIDGGGRIAGLGPLAPEDTTAFVTTIASQQDAIVIDLPPGAMGPVTLRNLSLHGAGGTGRHGIRVASASAVSLQNVDVAHFSQDCLRVDAAAAGAQIDASGSSFTHCGSGVAADGAAVINLAGSAVAMNSGTGVIARNAQAVVLAQEAVVSGNSQNSSLLSFTSATPELPGSTSGAPAIPAGSASASLSGGLPGCSFASQQFVAPAAVGNGLPSTVFAAQAGFRFGTTACGTGSTVTITLTYSQAMPAGTVLYKYGPAQPGSLVQSWFAVPGAVLSADGRTFTYTVTDNGIGDADSTLGVIADPVVPVVPAGGTGIPALSPAGLAGLAALMAATALAVRRRQLAPRGPLPRGGWPTMRD</sequence>
<dbReference type="EMBL" id="QLTA01000058">
    <property type="protein sequence ID" value="RAR75974.1"/>
    <property type="molecule type" value="Genomic_DNA"/>
</dbReference>
<gene>
    <name evidence="2" type="ORF">AX018_105816</name>
</gene>
<dbReference type="Gene3D" id="2.160.20.10">
    <property type="entry name" value="Single-stranded right-handed beta-helix, Pectin lyase-like"/>
    <property type="match status" value="1"/>
</dbReference>
<dbReference type="InterPro" id="IPR026442">
    <property type="entry name" value="IPTL_CTERM"/>
</dbReference>
<evidence type="ECO:0000313" key="3">
    <source>
        <dbReference type="Proteomes" id="UP000248856"/>
    </source>
</evidence>
<dbReference type="NCBIfam" id="TIGR04174">
    <property type="entry name" value="IPTL_CTERM"/>
    <property type="match status" value="1"/>
</dbReference>
<feature type="signal peptide" evidence="1">
    <location>
        <begin position="1"/>
        <end position="32"/>
    </location>
</feature>
<keyword evidence="3" id="KW-1185">Reference proteome</keyword>
<keyword evidence="1" id="KW-0732">Signal</keyword>
<name>A0A328YRF1_9BURK</name>
<dbReference type="RefSeq" id="WP_111881402.1">
    <property type="nucleotide sequence ID" value="NZ_CBCSGC010000117.1"/>
</dbReference>
<proteinExistence type="predicted"/>
<dbReference type="OrthoDB" id="5498325at2"/>
<dbReference type="InterPro" id="IPR012334">
    <property type="entry name" value="Pectin_lyas_fold"/>
</dbReference>
<dbReference type="NCBIfam" id="NF041766">
    <property type="entry name" value="choice_anch_U"/>
    <property type="match status" value="1"/>
</dbReference>
<reference evidence="2 3" key="1">
    <citation type="submission" date="2018-06" db="EMBL/GenBank/DDBJ databases">
        <title>Genomic Encyclopedia of Archaeal and Bacterial Type Strains, Phase II (KMG-II): from individual species to whole genera.</title>
        <authorList>
            <person name="Goeker M."/>
        </authorList>
    </citation>
    <scope>NUCLEOTIDE SEQUENCE [LARGE SCALE GENOMIC DNA]</scope>
    <source>
        <strain evidence="2 3">CFPB 3232</strain>
    </source>
</reference>
<dbReference type="InterPro" id="IPR053784">
    <property type="entry name" value="Choice_anch_U_dom"/>
</dbReference>
<feature type="chain" id="PRO_5016335550" evidence="1">
    <location>
        <begin position="33"/>
        <end position="462"/>
    </location>
</feature>
<dbReference type="InterPro" id="IPR011050">
    <property type="entry name" value="Pectin_lyase_fold/virulence"/>
</dbReference>
<dbReference type="Proteomes" id="UP000248856">
    <property type="component" value="Unassembled WGS sequence"/>
</dbReference>
<accession>A0A328YRF1</accession>
<evidence type="ECO:0000256" key="1">
    <source>
        <dbReference type="SAM" id="SignalP"/>
    </source>
</evidence>
<organism evidence="2 3">
    <name type="scientific">Paracidovorax anthurii</name>
    <dbReference type="NCBI Taxonomy" id="78229"/>
    <lineage>
        <taxon>Bacteria</taxon>
        <taxon>Pseudomonadati</taxon>
        <taxon>Pseudomonadota</taxon>
        <taxon>Betaproteobacteria</taxon>
        <taxon>Burkholderiales</taxon>
        <taxon>Comamonadaceae</taxon>
        <taxon>Paracidovorax</taxon>
    </lineage>
</organism>
<protein>
    <submittedName>
        <fullName evidence="2">Putative secreted protein (IPTL-CTERM system target)</fullName>
    </submittedName>
</protein>
<evidence type="ECO:0000313" key="2">
    <source>
        <dbReference type="EMBL" id="RAR75974.1"/>
    </source>
</evidence>
<dbReference type="AlphaFoldDB" id="A0A328YRF1"/>
<dbReference type="SUPFAM" id="SSF51126">
    <property type="entry name" value="Pectin lyase-like"/>
    <property type="match status" value="1"/>
</dbReference>